<evidence type="ECO:0000313" key="2">
    <source>
        <dbReference type="Proteomes" id="UP000278807"/>
    </source>
</evidence>
<dbReference type="Proteomes" id="UP000278807">
    <property type="component" value="Unassembled WGS sequence"/>
</dbReference>
<dbReference type="EMBL" id="UZAE01014637">
    <property type="protein sequence ID" value="VDO14046.1"/>
    <property type="molecule type" value="Genomic_DNA"/>
</dbReference>
<reference evidence="3" key="1">
    <citation type="submission" date="2017-02" db="UniProtKB">
        <authorList>
            <consortium name="WormBaseParasite"/>
        </authorList>
    </citation>
    <scope>IDENTIFICATION</scope>
</reference>
<proteinExistence type="predicted"/>
<evidence type="ECO:0000313" key="3">
    <source>
        <dbReference type="WBParaSite" id="HNAJ_0001279101-mRNA-1"/>
    </source>
</evidence>
<dbReference type="AlphaFoldDB" id="A0A0R3TY44"/>
<sequence length="147" mass="16296">MNAVERVFLASRAFLMCWAKVATCWFVDLCGLKIVLASRASLGIFDVLEESVFVAESNYLLNTVGLKKPGQPPVNQSFHRFTPKNIAGLKEPGTRSEDIVVLSEPGETPVNHFFHKFSQHSCEGDRPIVVKVARALVLVILWQLSIG</sequence>
<dbReference type="WBParaSite" id="HNAJ_0001279101-mRNA-1">
    <property type="protein sequence ID" value="HNAJ_0001279101-mRNA-1"/>
    <property type="gene ID" value="HNAJ_0001279101"/>
</dbReference>
<keyword evidence="2" id="KW-1185">Reference proteome</keyword>
<organism evidence="3">
    <name type="scientific">Rodentolepis nana</name>
    <name type="common">Dwarf tapeworm</name>
    <name type="synonym">Hymenolepis nana</name>
    <dbReference type="NCBI Taxonomy" id="102285"/>
    <lineage>
        <taxon>Eukaryota</taxon>
        <taxon>Metazoa</taxon>
        <taxon>Spiralia</taxon>
        <taxon>Lophotrochozoa</taxon>
        <taxon>Platyhelminthes</taxon>
        <taxon>Cestoda</taxon>
        <taxon>Eucestoda</taxon>
        <taxon>Cyclophyllidea</taxon>
        <taxon>Hymenolepididae</taxon>
        <taxon>Rodentolepis</taxon>
    </lineage>
</organism>
<gene>
    <name evidence="1" type="ORF">HNAJ_LOCUS12767</name>
</gene>
<accession>A0A0R3TY44</accession>
<name>A0A0R3TY44_RODNA</name>
<protein>
    <submittedName>
        <fullName evidence="1 3">Uncharacterized protein</fullName>
    </submittedName>
</protein>
<reference evidence="1 2" key="2">
    <citation type="submission" date="2018-11" db="EMBL/GenBank/DDBJ databases">
        <authorList>
            <consortium name="Pathogen Informatics"/>
        </authorList>
    </citation>
    <scope>NUCLEOTIDE SEQUENCE [LARGE SCALE GENOMIC DNA]</scope>
</reference>
<evidence type="ECO:0000313" key="1">
    <source>
        <dbReference type="EMBL" id="VDO14046.1"/>
    </source>
</evidence>